<reference evidence="3" key="1">
    <citation type="submission" date="2020-01" db="EMBL/GenBank/DDBJ databases">
        <title>Identification and distribution of gene clusters putatively required for synthesis of sphingolipid metabolism inhibitors in phylogenetically diverse species of the filamentous fungus Fusarium.</title>
        <authorList>
            <person name="Kim H.-S."/>
            <person name="Busman M."/>
            <person name="Brown D.W."/>
            <person name="Divon H."/>
            <person name="Uhlig S."/>
            <person name="Proctor R.H."/>
        </authorList>
    </citation>
    <scope>NUCLEOTIDE SEQUENCE</scope>
    <source>
        <strain evidence="3">NRRL 53441</strain>
    </source>
</reference>
<dbReference type="EMBL" id="JAADJG010000782">
    <property type="protein sequence ID" value="KAF4436797.1"/>
    <property type="molecule type" value="Genomic_DNA"/>
</dbReference>
<evidence type="ECO:0000313" key="4">
    <source>
        <dbReference type="Proteomes" id="UP000605986"/>
    </source>
</evidence>
<evidence type="ECO:0000313" key="3">
    <source>
        <dbReference type="EMBL" id="KAF4436797.1"/>
    </source>
</evidence>
<gene>
    <name evidence="3" type="ORF">F53441_13182</name>
</gene>
<name>A0A8H4JSK1_9HYPO</name>
<feature type="region of interest" description="Disordered" evidence="2">
    <location>
        <begin position="191"/>
        <end position="276"/>
    </location>
</feature>
<proteinExistence type="predicted"/>
<evidence type="ECO:0000256" key="2">
    <source>
        <dbReference type="SAM" id="MobiDB-lite"/>
    </source>
</evidence>
<accession>A0A8H4JSK1</accession>
<protein>
    <submittedName>
        <fullName evidence="3">Uncharacterized protein</fullName>
    </submittedName>
</protein>
<comment type="caution">
    <text evidence="3">The sequence shown here is derived from an EMBL/GenBank/DDBJ whole genome shotgun (WGS) entry which is preliminary data.</text>
</comment>
<evidence type="ECO:0000256" key="1">
    <source>
        <dbReference type="SAM" id="Coils"/>
    </source>
</evidence>
<keyword evidence="1" id="KW-0175">Coiled coil</keyword>
<dbReference type="OrthoDB" id="5089539at2759"/>
<sequence>MSITTRRTLRLRTVDNDEVSDTKIGIALMRPKREVQPPKSLASLYVELPSSKSRRRPNNASHNMSDKEIASKLKWHMRRSTMGKRVGDAARTIFKLSRQWPWELAAGFLPKRWGVEILENLRKLCRTAERNADCKKDFQQVKDYLRDCVMKRDRKHPCLKSSDVLQAWAHFAVDDYVKSEATHASITSANIKPYSGGVEDEDESCKEEEESDASGVDSEDEWEDWTGYDHFGDDDAEMADQKDAVAASAKRPRSASAISQSPKRARTDEKHPPRPQTFTDLIGSLQLLVAEKQKELDATTTSLRDITASIQAGEATQAKPSEVIDKLCSDVKIYETEREKILKGRKFVEEHHEDMAIPADDLATTLGQYTARLEEYDKLIAQANADVLEELGQIAQRDFDLKNEEERLEGREKEVLKEVRQYQAIETLMRLDPSGMTKLLGRLEDQGVSLVGMAEGIIKEAEE</sequence>
<dbReference type="Proteomes" id="UP000605986">
    <property type="component" value="Unassembled WGS sequence"/>
</dbReference>
<feature type="compositionally biased region" description="Low complexity" evidence="2">
    <location>
        <begin position="244"/>
        <end position="259"/>
    </location>
</feature>
<organism evidence="3 4">
    <name type="scientific">Fusarium austroafricanum</name>
    <dbReference type="NCBI Taxonomy" id="2364996"/>
    <lineage>
        <taxon>Eukaryota</taxon>
        <taxon>Fungi</taxon>
        <taxon>Dikarya</taxon>
        <taxon>Ascomycota</taxon>
        <taxon>Pezizomycotina</taxon>
        <taxon>Sordariomycetes</taxon>
        <taxon>Hypocreomycetidae</taxon>
        <taxon>Hypocreales</taxon>
        <taxon>Nectriaceae</taxon>
        <taxon>Fusarium</taxon>
        <taxon>Fusarium concolor species complex</taxon>
    </lineage>
</organism>
<keyword evidence="4" id="KW-1185">Reference proteome</keyword>
<feature type="coiled-coil region" evidence="1">
    <location>
        <begin position="366"/>
        <end position="421"/>
    </location>
</feature>
<dbReference type="AlphaFoldDB" id="A0A8H4JSK1"/>
<feature type="compositionally biased region" description="Acidic residues" evidence="2">
    <location>
        <begin position="198"/>
        <end position="238"/>
    </location>
</feature>